<dbReference type="EMBL" id="GBEZ01010048">
    <property type="protein sequence ID" value="JAC75591.1"/>
    <property type="molecule type" value="Transcribed_RNA"/>
</dbReference>
<feature type="region of interest" description="Disordered" evidence="1">
    <location>
        <begin position="40"/>
        <end position="84"/>
    </location>
</feature>
<feature type="compositionally biased region" description="Low complexity" evidence="1">
    <location>
        <begin position="40"/>
        <end position="53"/>
    </location>
</feature>
<sequence>WRSWGSHTRRGGPAKGLSPPSRLLLQSAAPLLSTLPQLTQPPFLPSLPSAAAPCTGPRALDTPRLLSPQAPFPPLSEEPLADLT</sequence>
<gene>
    <name evidence="2" type="ORF">TSPGSL018_22672</name>
</gene>
<organism evidence="2">
    <name type="scientific">Tetraselmis sp. GSL018</name>
    <dbReference type="NCBI Taxonomy" id="582737"/>
    <lineage>
        <taxon>Eukaryota</taxon>
        <taxon>Viridiplantae</taxon>
        <taxon>Chlorophyta</taxon>
        <taxon>core chlorophytes</taxon>
        <taxon>Chlorodendrophyceae</taxon>
        <taxon>Chlorodendrales</taxon>
        <taxon>Chlorodendraceae</taxon>
        <taxon>Tetraselmis</taxon>
    </lineage>
</organism>
<reference evidence="2" key="1">
    <citation type="submission" date="2014-05" db="EMBL/GenBank/DDBJ databases">
        <title>The transcriptome of the halophilic microalga Tetraselmis sp. GSL018 isolated from the Great Salt Lake, Utah.</title>
        <authorList>
            <person name="Jinkerson R.E."/>
            <person name="D'Adamo S."/>
            <person name="Posewitz M.C."/>
        </authorList>
    </citation>
    <scope>NUCLEOTIDE SEQUENCE</scope>
    <source>
        <strain evidence="2">GSL018</strain>
    </source>
</reference>
<feature type="region of interest" description="Disordered" evidence="1">
    <location>
        <begin position="1"/>
        <end position="21"/>
    </location>
</feature>
<dbReference type="AlphaFoldDB" id="A0A061RYG8"/>
<evidence type="ECO:0000256" key="1">
    <source>
        <dbReference type="SAM" id="MobiDB-lite"/>
    </source>
</evidence>
<proteinExistence type="predicted"/>
<name>A0A061RYG8_9CHLO</name>
<protein>
    <submittedName>
        <fullName evidence="2">Uncharacterized protein</fullName>
    </submittedName>
</protein>
<feature type="non-terminal residue" evidence="2">
    <location>
        <position position="1"/>
    </location>
</feature>
<evidence type="ECO:0000313" key="2">
    <source>
        <dbReference type="EMBL" id="JAC75591.1"/>
    </source>
</evidence>
<feature type="non-terminal residue" evidence="2">
    <location>
        <position position="84"/>
    </location>
</feature>
<accession>A0A061RYG8</accession>